<evidence type="ECO:0008006" key="7">
    <source>
        <dbReference type="Google" id="ProtNLM"/>
    </source>
</evidence>
<evidence type="ECO:0000259" key="4">
    <source>
        <dbReference type="Pfam" id="PF13193"/>
    </source>
</evidence>
<evidence type="ECO:0000256" key="2">
    <source>
        <dbReference type="ARBA" id="ARBA00022598"/>
    </source>
</evidence>
<accession>A0A2R6NQL8</accession>
<organism evidence="5 6">
    <name type="scientific">Hermanssonia centrifuga</name>
    <dbReference type="NCBI Taxonomy" id="98765"/>
    <lineage>
        <taxon>Eukaryota</taxon>
        <taxon>Fungi</taxon>
        <taxon>Dikarya</taxon>
        <taxon>Basidiomycota</taxon>
        <taxon>Agaricomycotina</taxon>
        <taxon>Agaricomycetes</taxon>
        <taxon>Polyporales</taxon>
        <taxon>Meruliaceae</taxon>
        <taxon>Hermanssonia</taxon>
    </lineage>
</organism>
<dbReference type="SUPFAM" id="SSF56801">
    <property type="entry name" value="Acetyl-CoA synthetase-like"/>
    <property type="match status" value="1"/>
</dbReference>
<comment type="similarity">
    <text evidence="1">Belongs to the ATP-dependent AMP-binding enzyme family.</text>
</comment>
<dbReference type="PANTHER" id="PTHR24096:SF149">
    <property type="entry name" value="AMP-BINDING DOMAIN-CONTAINING PROTEIN-RELATED"/>
    <property type="match status" value="1"/>
</dbReference>
<evidence type="ECO:0000313" key="6">
    <source>
        <dbReference type="Proteomes" id="UP000186601"/>
    </source>
</evidence>
<dbReference type="STRING" id="98765.A0A2R6NQL8"/>
<feature type="domain" description="AMP-dependent synthetase/ligase" evidence="3">
    <location>
        <begin position="76"/>
        <end position="414"/>
    </location>
</feature>
<dbReference type="Gene3D" id="2.30.38.10">
    <property type="entry name" value="Luciferase, Domain 3"/>
    <property type="match status" value="1"/>
</dbReference>
<dbReference type="Proteomes" id="UP000186601">
    <property type="component" value="Unassembled WGS sequence"/>
</dbReference>
<dbReference type="Pfam" id="PF00501">
    <property type="entry name" value="AMP-binding"/>
    <property type="match status" value="1"/>
</dbReference>
<dbReference type="InterPro" id="IPR045851">
    <property type="entry name" value="AMP-bd_C_sf"/>
</dbReference>
<dbReference type="PANTHER" id="PTHR24096">
    <property type="entry name" value="LONG-CHAIN-FATTY-ACID--COA LIGASE"/>
    <property type="match status" value="1"/>
</dbReference>
<keyword evidence="2" id="KW-0436">Ligase</keyword>
<dbReference type="Gene3D" id="3.40.50.980">
    <property type="match status" value="2"/>
</dbReference>
<gene>
    <name evidence="5" type="ORF">PHLCEN_2v9547</name>
</gene>
<dbReference type="AlphaFoldDB" id="A0A2R6NQL8"/>
<protein>
    <recommendedName>
        <fullName evidence="7">4-coumarate-CoA ligase</fullName>
    </recommendedName>
</protein>
<sequence length="572" mass="63109">MYLKSPFPQLPPIPDANVHEYMFNTPEVQNLADYTLYIDAVTGRKRSWYDFRDTVYDGATALGAPVSQGGLGLNGDDGDIVGIFSHNCMDYIALVHSLLVITTPISLLSAYSTAFELAQALRTSKVTRLFVQPSFFEKAKSAAKDVGLSEDRIYILDGHIEAKRSYQDLVDDVRRRGIPRVPVKRATKDTLAYLVFSSGTSGLPKAVMISHGNLWAILVGNVMTRDEEEKITKPTPPASPPVWLLFLPFYHTYGVHMACFRSFARPMTYVVVPKWDADLVLRSIPKFLVNVLPLIPSAIHQLVNHKLIDKTDLSSLVSVHSGAAYLPPALSEKLKTFVKNVPHVLEGYGMSEQTLSASRKTYPGMFGLQPKSGSVGVLVPGLEARIVRPDGSEAKVEEPGELWVKGGSVALGYFGNEKATRETFVDGWLKTGDTFKADQDGQLYFVDRAKDTLKVSGAQVSPTEVEDVLLAHPEGLIVDVSVAGVSGGRTSDEKNPRAWVVLSEKGKRRGAEATLKALDDWTRRNLSKYKWLRGGYEVVDQIPKSPTGKVLRRVLQDRYEQQLLASSTKAKL</sequence>
<dbReference type="InterPro" id="IPR000873">
    <property type="entry name" value="AMP-dep_synth/lig_dom"/>
</dbReference>
<dbReference type="Pfam" id="PF13193">
    <property type="entry name" value="AMP-binding_C"/>
    <property type="match status" value="1"/>
</dbReference>
<dbReference type="InterPro" id="IPR025110">
    <property type="entry name" value="AMP-bd_C"/>
</dbReference>
<feature type="domain" description="AMP-binding enzyme C-terminal" evidence="4">
    <location>
        <begin position="464"/>
        <end position="549"/>
    </location>
</feature>
<evidence type="ECO:0000259" key="3">
    <source>
        <dbReference type="Pfam" id="PF00501"/>
    </source>
</evidence>
<reference evidence="5 6" key="1">
    <citation type="submission" date="2018-02" db="EMBL/GenBank/DDBJ databases">
        <title>Genome sequence of the basidiomycete white-rot fungus Phlebia centrifuga.</title>
        <authorList>
            <person name="Granchi Z."/>
            <person name="Peng M."/>
            <person name="de Vries R.P."/>
            <person name="Hilden K."/>
            <person name="Makela M.R."/>
            <person name="Grigoriev I."/>
            <person name="Riley R."/>
        </authorList>
    </citation>
    <scope>NUCLEOTIDE SEQUENCE [LARGE SCALE GENOMIC DNA]</scope>
    <source>
        <strain evidence="5 6">FBCC195</strain>
    </source>
</reference>
<name>A0A2R6NQL8_9APHY</name>
<evidence type="ECO:0000256" key="1">
    <source>
        <dbReference type="ARBA" id="ARBA00006432"/>
    </source>
</evidence>
<comment type="caution">
    <text evidence="5">The sequence shown here is derived from an EMBL/GenBank/DDBJ whole genome shotgun (WGS) entry which is preliminary data.</text>
</comment>
<dbReference type="EMBL" id="MLYV02000956">
    <property type="protein sequence ID" value="PSR74833.1"/>
    <property type="molecule type" value="Genomic_DNA"/>
</dbReference>
<evidence type="ECO:0000313" key="5">
    <source>
        <dbReference type="EMBL" id="PSR74833.1"/>
    </source>
</evidence>
<dbReference type="PROSITE" id="PS00455">
    <property type="entry name" value="AMP_BINDING"/>
    <property type="match status" value="1"/>
</dbReference>
<dbReference type="OrthoDB" id="1898221at2759"/>
<proteinExistence type="inferred from homology"/>
<dbReference type="GO" id="GO:0016405">
    <property type="term" value="F:CoA-ligase activity"/>
    <property type="evidence" value="ECO:0007669"/>
    <property type="project" value="TreeGrafter"/>
</dbReference>
<dbReference type="InterPro" id="IPR020845">
    <property type="entry name" value="AMP-binding_CS"/>
</dbReference>
<keyword evidence="6" id="KW-1185">Reference proteome</keyword>
<dbReference type="Gene3D" id="3.30.300.30">
    <property type="match status" value="1"/>
</dbReference>